<comment type="caution">
    <text evidence="1">The sequence shown here is derived from an EMBL/GenBank/DDBJ whole genome shotgun (WGS) entry which is preliminary data.</text>
</comment>
<keyword evidence="2" id="KW-1185">Reference proteome</keyword>
<proteinExistence type="predicted"/>
<name>A0A3D9ZQR5_9ACTN</name>
<reference evidence="1 2" key="1">
    <citation type="submission" date="2018-08" db="EMBL/GenBank/DDBJ databases">
        <title>Sequencing the genomes of 1000 actinobacteria strains.</title>
        <authorList>
            <person name="Klenk H.-P."/>
        </authorList>
    </citation>
    <scope>NUCLEOTIDE SEQUENCE [LARGE SCALE GENOMIC DNA]</scope>
    <source>
        <strain evidence="1 2">DSM 44099</strain>
    </source>
</reference>
<dbReference type="EMBL" id="QUMQ01000001">
    <property type="protein sequence ID" value="REF99708.1"/>
    <property type="molecule type" value="Genomic_DNA"/>
</dbReference>
<dbReference type="Proteomes" id="UP000256913">
    <property type="component" value="Unassembled WGS sequence"/>
</dbReference>
<evidence type="ECO:0000313" key="1">
    <source>
        <dbReference type="EMBL" id="REF99708.1"/>
    </source>
</evidence>
<dbReference type="AlphaFoldDB" id="A0A3D9ZQR5"/>
<evidence type="ECO:0000313" key="2">
    <source>
        <dbReference type="Proteomes" id="UP000256913"/>
    </source>
</evidence>
<gene>
    <name evidence="1" type="ORF">DFJ67_5748</name>
</gene>
<protein>
    <submittedName>
        <fullName evidence="1">Uncharacterized protein</fullName>
    </submittedName>
</protein>
<sequence>MTMTAVRDDQLTQSDPFLLEIVPADALTAWIDGDVEGPVARTCNCFGSCGATIHQTGTECTFWSTTCLER</sequence>
<organism evidence="1 2">
    <name type="scientific">Asanoa ferruginea</name>
    <dbReference type="NCBI Taxonomy" id="53367"/>
    <lineage>
        <taxon>Bacteria</taxon>
        <taxon>Bacillati</taxon>
        <taxon>Actinomycetota</taxon>
        <taxon>Actinomycetes</taxon>
        <taxon>Micromonosporales</taxon>
        <taxon>Micromonosporaceae</taxon>
        <taxon>Asanoa</taxon>
    </lineage>
</organism>
<accession>A0A3D9ZQR5</accession>